<dbReference type="InterPro" id="IPR005475">
    <property type="entry name" value="Transketolase-like_Pyr-bd"/>
</dbReference>
<evidence type="ECO:0000313" key="15">
    <source>
        <dbReference type="Proteomes" id="UP000224915"/>
    </source>
</evidence>
<keyword evidence="7" id="KW-0560">Oxidoreductase</keyword>
<evidence type="ECO:0000256" key="8">
    <source>
        <dbReference type="ARBA" id="ARBA00023052"/>
    </source>
</evidence>
<dbReference type="Proteomes" id="UP000224915">
    <property type="component" value="Unassembled WGS sequence"/>
</dbReference>
<keyword evidence="4" id="KW-0816">Tricarboxylic acid cycle</keyword>
<feature type="compositionally biased region" description="Polar residues" evidence="12">
    <location>
        <begin position="53"/>
        <end position="67"/>
    </location>
</feature>
<dbReference type="Pfam" id="PF02779">
    <property type="entry name" value="Transket_pyr"/>
    <property type="match status" value="1"/>
</dbReference>
<protein>
    <submittedName>
        <fullName evidence="14">2-oxoglutarate dehydrogenase E1 component</fullName>
    </submittedName>
</protein>
<dbReference type="PANTHER" id="PTHR23152">
    <property type="entry name" value="2-OXOGLUTARATE DEHYDROGENASE"/>
    <property type="match status" value="1"/>
</dbReference>
<dbReference type="GO" id="GO:0005829">
    <property type="term" value="C:cytosol"/>
    <property type="evidence" value="ECO:0007669"/>
    <property type="project" value="TreeGrafter"/>
</dbReference>
<dbReference type="GO" id="GO:0006099">
    <property type="term" value="P:tricarboxylic acid cycle"/>
    <property type="evidence" value="ECO:0007669"/>
    <property type="project" value="UniProtKB-UniPathway"/>
</dbReference>
<dbReference type="PANTHER" id="PTHR23152:SF4">
    <property type="entry name" value="2-OXOADIPATE DEHYDROGENASE COMPLEX COMPONENT E1"/>
    <property type="match status" value="1"/>
</dbReference>
<gene>
    <name evidence="14" type="ORF">ATL40_1910</name>
</gene>
<evidence type="ECO:0000256" key="7">
    <source>
        <dbReference type="ARBA" id="ARBA00023002"/>
    </source>
</evidence>
<dbReference type="UniPathway" id="UPA00223">
    <property type="reaction ID" value="UER00997"/>
</dbReference>
<dbReference type="Pfam" id="PF00676">
    <property type="entry name" value="E1_dh"/>
    <property type="match status" value="1"/>
</dbReference>
<evidence type="ECO:0000259" key="13">
    <source>
        <dbReference type="SMART" id="SM00861"/>
    </source>
</evidence>
<evidence type="ECO:0000256" key="9">
    <source>
        <dbReference type="ARBA" id="ARBA00023268"/>
    </source>
</evidence>
<dbReference type="InterPro" id="IPR011603">
    <property type="entry name" value="2oxoglutarate_DH_E1"/>
</dbReference>
<feature type="region of interest" description="Disordered" evidence="12">
    <location>
        <begin position="850"/>
        <end position="870"/>
    </location>
</feature>
<feature type="region of interest" description="Disordered" evidence="12">
    <location>
        <begin position="1"/>
        <end position="157"/>
    </location>
</feature>
<evidence type="ECO:0000256" key="2">
    <source>
        <dbReference type="ARBA" id="ARBA00001964"/>
    </source>
</evidence>
<dbReference type="RefSeq" id="WP_098469318.1">
    <property type="nucleotide sequence ID" value="NZ_PDJD01000001.1"/>
</dbReference>
<comment type="catalytic activity">
    <reaction evidence="10">
        <text>N(6)-[(R)-lipoyl]-L-lysyl-[protein] + 2-oxoglutarate + H(+) = N(6)-[(R)-S(8)-succinyldihydrolipoyl]-L-lysyl-[protein] + CO2</text>
        <dbReference type="Rhea" id="RHEA:12188"/>
        <dbReference type="Rhea" id="RHEA-COMP:10474"/>
        <dbReference type="Rhea" id="RHEA-COMP:20092"/>
        <dbReference type="ChEBI" id="CHEBI:15378"/>
        <dbReference type="ChEBI" id="CHEBI:16526"/>
        <dbReference type="ChEBI" id="CHEBI:16810"/>
        <dbReference type="ChEBI" id="CHEBI:83099"/>
        <dbReference type="ChEBI" id="CHEBI:83120"/>
        <dbReference type="EC" id="1.2.4.2"/>
    </reaction>
</comment>
<evidence type="ECO:0000256" key="12">
    <source>
        <dbReference type="SAM" id="MobiDB-lite"/>
    </source>
</evidence>
<keyword evidence="6" id="KW-0460">Magnesium</keyword>
<dbReference type="Gene3D" id="1.10.287.1150">
    <property type="entry name" value="TPP helical domain"/>
    <property type="match status" value="1"/>
</dbReference>
<dbReference type="SMART" id="SM00861">
    <property type="entry name" value="Transket_pyr"/>
    <property type="match status" value="1"/>
</dbReference>
<comment type="cofactor">
    <cofactor evidence="2">
        <name>thiamine diphosphate</name>
        <dbReference type="ChEBI" id="CHEBI:58937"/>
    </cofactor>
</comment>
<feature type="domain" description="Transketolase-like pyrimidine-binding" evidence="13">
    <location>
        <begin position="927"/>
        <end position="1120"/>
    </location>
</feature>
<dbReference type="InterPro" id="IPR029061">
    <property type="entry name" value="THDP-binding"/>
</dbReference>
<dbReference type="OrthoDB" id="9759785at2"/>
<name>A0A2A9D2X9_9MICO</name>
<dbReference type="InterPro" id="IPR023213">
    <property type="entry name" value="CAT-like_dom_sf"/>
</dbReference>
<feature type="compositionally biased region" description="Polar residues" evidence="12">
    <location>
        <begin position="1"/>
        <end position="13"/>
    </location>
</feature>
<dbReference type="InterPro" id="IPR031717">
    <property type="entry name" value="ODO-1/KGD_C"/>
</dbReference>
<reference evidence="14 15" key="1">
    <citation type="submission" date="2017-10" db="EMBL/GenBank/DDBJ databases">
        <title>Sequencing the genomes of 1000 actinobacteria strains.</title>
        <authorList>
            <person name="Klenk H.-P."/>
        </authorList>
    </citation>
    <scope>NUCLEOTIDE SEQUENCE [LARGE SCALE GENOMIC DNA]</scope>
    <source>
        <strain evidence="14 15">DSM 21801</strain>
    </source>
</reference>
<dbReference type="Gene3D" id="3.40.50.970">
    <property type="match status" value="1"/>
</dbReference>
<dbReference type="Gene3D" id="3.40.50.12470">
    <property type="match status" value="1"/>
</dbReference>
<proteinExistence type="predicted"/>
<organism evidence="14 15">
    <name type="scientific">Serinibacter salmoneus</name>
    <dbReference type="NCBI Taxonomy" id="556530"/>
    <lineage>
        <taxon>Bacteria</taxon>
        <taxon>Bacillati</taxon>
        <taxon>Actinomycetota</taxon>
        <taxon>Actinomycetes</taxon>
        <taxon>Micrococcales</taxon>
        <taxon>Beutenbergiaceae</taxon>
        <taxon>Serinibacter</taxon>
    </lineage>
</organism>
<dbReference type="InterPro" id="IPR001017">
    <property type="entry name" value="DH_E1"/>
</dbReference>
<comment type="caution">
    <text evidence="14">The sequence shown here is derived from an EMBL/GenBank/DDBJ whole genome shotgun (WGS) entry which is preliminary data.</text>
</comment>
<dbReference type="SUPFAM" id="SSF52777">
    <property type="entry name" value="CoA-dependent acyltransferases"/>
    <property type="match status" value="1"/>
</dbReference>
<dbReference type="InterPro" id="IPR001078">
    <property type="entry name" value="2-oxoacid_DH_actylTfrase"/>
</dbReference>
<dbReference type="NCBIfam" id="NF006914">
    <property type="entry name" value="PRK09404.1"/>
    <property type="match status" value="1"/>
</dbReference>
<dbReference type="Pfam" id="PF16078">
    <property type="entry name" value="2-oxogl_dehyd_N"/>
    <property type="match status" value="1"/>
</dbReference>
<dbReference type="Pfam" id="PF00198">
    <property type="entry name" value="2-oxoacid_dh"/>
    <property type="match status" value="1"/>
</dbReference>
<feature type="compositionally biased region" description="Basic and acidic residues" evidence="12">
    <location>
        <begin position="850"/>
        <end position="861"/>
    </location>
</feature>
<keyword evidence="15" id="KW-1185">Reference proteome</keyword>
<feature type="compositionally biased region" description="Polar residues" evidence="12">
    <location>
        <begin position="136"/>
        <end position="150"/>
    </location>
</feature>
<dbReference type="InterPro" id="IPR032106">
    <property type="entry name" value="2-oxogl_dehyd_N"/>
</dbReference>
<evidence type="ECO:0000256" key="3">
    <source>
        <dbReference type="ARBA" id="ARBA00004813"/>
    </source>
</evidence>
<dbReference type="EMBL" id="PDJD01000001">
    <property type="protein sequence ID" value="PFG20312.1"/>
    <property type="molecule type" value="Genomic_DNA"/>
</dbReference>
<accession>A0A2A9D2X9</accession>
<keyword evidence="5" id="KW-0479">Metal-binding</keyword>
<keyword evidence="8" id="KW-0786">Thiamine pyrophosphate</keyword>
<evidence type="ECO:0000313" key="14">
    <source>
        <dbReference type="EMBL" id="PFG20312.1"/>
    </source>
</evidence>
<evidence type="ECO:0000256" key="1">
    <source>
        <dbReference type="ARBA" id="ARBA00001946"/>
    </source>
</evidence>
<evidence type="ECO:0000256" key="4">
    <source>
        <dbReference type="ARBA" id="ARBA00022532"/>
    </source>
</evidence>
<comment type="pathway">
    <text evidence="3">Carbohydrate metabolism; tricarboxylic acid cycle; succinyl-CoA from 2-oxoglutarate (dehydrogenase route): step 1/1.</text>
</comment>
<comment type="cofactor">
    <cofactor evidence="1">
        <name>Mg(2+)</name>
        <dbReference type="ChEBI" id="CHEBI:18420"/>
    </cofactor>
</comment>
<evidence type="ECO:0000256" key="11">
    <source>
        <dbReference type="ARBA" id="ARBA00052761"/>
    </source>
</evidence>
<dbReference type="GO" id="GO:0004149">
    <property type="term" value="F:dihydrolipoyllysine-residue succinyltransferase activity"/>
    <property type="evidence" value="ECO:0007669"/>
    <property type="project" value="UniProtKB-EC"/>
</dbReference>
<dbReference type="GO" id="GO:0004591">
    <property type="term" value="F:oxoglutarate dehydrogenase (succinyl-transferring) activity"/>
    <property type="evidence" value="ECO:0007669"/>
    <property type="project" value="UniProtKB-EC"/>
</dbReference>
<dbReference type="Gene3D" id="3.40.50.11610">
    <property type="entry name" value="Multifunctional 2-oxoglutarate metabolism enzyme, C-terminal domain"/>
    <property type="match status" value="1"/>
</dbReference>
<comment type="catalytic activity">
    <reaction evidence="11">
        <text>N(6)-[(R)-dihydrolipoyl]-L-lysyl-[protein] + succinyl-CoA = N(6)-[(R)-S(8)-succinyldihydrolipoyl]-L-lysyl-[protein] + CoA</text>
        <dbReference type="Rhea" id="RHEA:15213"/>
        <dbReference type="Rhea" id="RHEA-COMP:10475"/>
        <dbReference type="Rhea" id="RHEA-COMP:20092"/>
        <dbReference type="ChEBI" id="CHEBI:57287"/>
        <dbReference type="ChEBI" id="CHEBI:57292"/>
        <dbReference type="ChEBI" id="CHEBI:83100"/>
        <dbReference type="ChEBI" id="CHEBI:83120"/>
        <dbReference type="EC" id="2.3.1.61"/>
    </reaction>
</comment>
<evidence type="ECO:0000256" key="5">
    <source>
        <dbReference type="ARBA" id="ARBA00022723"/>
    </source>
</evidence>
<dbReference type="GO" id="GO:0000287">
    <property type="term" value="F:magnesium ion binding"/>
    <property type="evidence" value="ECO:0007669"/>
    <property type="project" value="UniProtKB-ARBA"/>
</dbReference>
<dbReference type="AlphaFoldDB" id="A0A2A9D2X9"/>
<dbReference type="NCBIfam" id="NF008907">
    <property type="entry name" value="PRK12270.1"/>
    <property type="match status" value="1"/>
</dbReference>
<dbReference type="GO" id="GO:0030976">
    <property type="term" value="F:thiamine pyrophosphate binding"/>
    <property type="evidence" value="ECO:0007669"/>
    <property type="project" value="InterPro"/>
</dbReference>
<sequence>MELTSVSTESGAASHTEALGANDWLIEEQREAWKADPTSVTPQWRAFFEGDTSAGTNGRAATSSAGTQAERPSEPGGGATTPPAPAPKKAAEPTRKTAPATDASPHTDPRQQVTDPQTRPDLPPAVPQPATADYARSTTQQRSTSGQESGVQKLRGPAARVVTNMESSLAVPTATSVRAIPAKLLVDNRIVINNHLRRTRGGKVSFTHLIGFALVEALADMPAMNAGYREVDGKPAIERPEHVNLGLAIDLAKPDGTRQLLVPAIKSAESMDFAQFWSAYEQIVKKARGNKLTADDFAGITISLTNPGTIGTVHSVPRLMQGQGTIVGVGAMEYPAEFQGASPETLANLGISKILTLTSTYDHRIIQGAQSGDFLRIIHTKLLGEDGFYDRVFAALRVPYEPVRWGTDIVEDPTTALGKAARVAELIHAYRSRGHLMADIDPLAYRQRRHPDLDVATHSLSLWDLDRTFPTGGFAGTAQAKLRDVLSVLRDAYCRTIGSEFMHLHDPAQRRWVQERLESGWAKPDAGVIRRIIHKLNQAEAFETFLQTKFVGQKRFSLEGGESLIPLLDVLLGAAADHGLEGVGIGMAHRGRLNVLANIAGKSYGQIFNEFEGNVDPKTVQGSGDVKYHLGTVGTYTAPSGSTAQVYLAANPSHLEAVDGVLEGVVRAKQDRIDLGGDGFSWLPILVHGDSAFAGQGVVTETLNLSQLRGYRTGGTVHILINNQVGFTTGASASRSTLYPTDVAKGLQVPVFHVNGDDPEAVARVAQLAFEFREEFHKDVVIDMVCYRRRGHNEGDDPSMTQPVMYGLIEGKRSVRTLYTESLIGRGDLSAEEAEQALADYQGELERAFRETKEGDRRENTTDGGLEVPESQHEDAGIMVGWSTAVPESVLHRIGEAHLAPPEGFEVHPKLAKLLERRATASREGGIDWGFGELLAFGSLVLEGTPVRLAGQDSRRGTFVQRHSVLHDYRTGAEWTPLQYLSDDQAKFWVYDSSLSEFAALGFEYGYSVERPDALVLWEAQFGDFVNGAQTIVDEFISSSEQKWGQRSSVVLLLPHGYEHQGPDHSSARIERFLQLCAEQNMVVAQPSTPANYFHLLRRQAYDRPRRPLVVFTPKQLLRLRAATSQVEDFTTGTFQTAIGDTIDPARVDRVLMCSGRVYYDLLAARTKGEHGADDRTAIVRLEQLYPLDSTTLRAVLAPYAGAELVWVQDEPANQGVWPYLAGITSRYMDGVRVRRVSRPSSAAPSTGSAKVSQAEQRQLVIDAFAR</sequence>
<evidence type="ECO:0000256" key="10">
    <source>
        <dbReference type="ARBA" id="ARBA00051911"/>
    </source>
</evidence>
<dbReference type="GO" id="GO:0045252">
    <property type="term" value="C:oxoglutarate dehydrogenase complex"/>
    <property type="evidence" value="ECO:0007669"/>
    <property type="project" value="TreeGrafter"/>
</dbReference>
<dbReference type="InterPro" id="IPR042179">
    <property type="entry name" value="KGD_C_sf"/>
</dbReference>
<keyword evidence="9" id="KW-0511">Multifunctional enzyme</keyword>
<evidence type="ECO:0000256" key="6">
    <source>
        <dbReference type="ARBA" id="ARBA00022842"/>
    </source>
</evidence>
<dbReference type="PIRSF" id="PIRSF000157">
    <property type="entry name" value="Oxoglu_dh_E1"/>
    <property type="match status" value="1"/>
</dbReference>
<dbReference type="Gene3D" id="3.30.559.10">
    <property type="entry name" value="Chloramphenicol acetyltransferase-like domain"/>
    <property type="match status" value="1"/>
</dbReference>
<dbReference type="SUPFAM" id="SSF52518">
    <property type="entry name" value="Thiamin diphosphate-binding fold (THDP-binding)"/>
    <property type="match status" value="2"/>
</dbReference>
<dbReference type="NCBIfam" id="TIGR00239">
    <property type="entry name" value="2oxo_dh_E1"/>
    <property type="match status" value="1"/>
</dbReference>
<dbReference type="Pfam" id="PF16870">
    <property type="entry name" value="OxoGdeHyase_C"/>
    <property type="match status" value="1"/>
</dbReference>
<dbReference type="CDD" id="cd02016">
    <property type="entry name" value="TPP_E1_OGDC_like"/>
    <property type="match status" value="1"/>
</dbReference>